<dbReference type="GO" id="GO:0006508">
    <property type="term" value="P:proteolysis"/>
    <property type="evidence" value="ECO:0007669"/>
    <property type="project" value="UniProtKB-UniRule"/>
</dbReference>
<reference evidence="5" key="2">
    <citation type="journal article" date="2021" name="PeerJ">
        <title>Extensive microbial diversity within the chicken gut microbiome revealed by metagenomics and culture.</title>
        <authorList>
            <person name="Gilroy R."/>
            <person name="Ravi A."/>
            <person name="Getino M."/>
            <person name="Pursley I."/>
            <person name="Horton D.L."/>
            <person name="Alikhan N.F."/>
            <person name="Baker D."/>
            <person name="Gharbi K."/>
            <person name="Hall N."/>
            <person name="Watson M."/>
            <person name="Adriaenssens E.M."/>
            <person name="Foster-Nyarko E."/>
            <person name="Jarju S."/>
            <person name="Secka A."/>
            <person name="Antonio M."/>
            <person name="Oren A."/>
            <person name="Chaudhuri R.R."/>
            <person name="La Ragione R."/>
            <person name="Hildebrand F."/>
            <person name="Pallen M.J."/>
        </authorList>
    </citation>
    <scope>NUCLEOTIDE SEQUENCE</scope>
    <source>
        <strain evidence="5">ChiHile30-977</strain>
    </source>
</reference>
<dbReference type="NCBIfam" id="TIGR01441">
    <property type="entry name" value="GPR"/>
    <property type="match status" value="1"/>
</dbReference>
<dbReference type="GO" id="GO:0004222">
    <property type="term" value="F:metalloendopeptidase activity"/>
    <property type="evidence" value="ECO:0007669"/>
    <property type="project" value="UniProtKB-UniRule"/>
</dbReference>
<dbReference type="PIRSF" id="PIRSF019549">
    <property type="entry name" value="Peptidase_A25"/>
    <property type="match status" value="1"/>
</dbReference>
<dbReference type="GO" id="GO:0009847">
    <property type="term" value="P:spore germination"/>
    <property type="evidence" value="ECO:0007669"/>
    <property type="project" value="UniProtKB-UniRule"/>
</dbReference>
<evidence type="ECO:0000256" key="1">
    <source>
        <dbReference type="ARBA" id="ARBA00022670"/>
    </source>
</evidence>
<evidence type="ECO:0000256" key="3">
    <source>
        <dbReference type="ARBA" id="ARBA00023145"/>
    </source>
</evidence>
<dbReference type="EMBL" id="DVFI01000014">
    <property type="protein sequence ID" value="HIQ62189.1"/>
    <property type="molecule type" value="Genomic_DNA"/>
</dbReference>
<keyword evidence="3 4" id="KW-0865">Zymogen</keyword>
<dbReference type="Pfam" id="PF03418">
    <property type="entry name" value="Peptidase_A25"/>
    <property type="match status" value="1"/>
</dbReference>
<name>A0A9D0YU88_9FIRM</name>
<comment type="caution">
    <text evidence="5">The sequence shown here is derived from an EMBL/GenBank/DDBJ whole genome shotgun (WGS) entry which is preliminary data.</text>
</comment>
<keyword evidence="1 4" id="KW-0645">Protease</keyword>
<accession>A0A9D0YU88</accession>
<gene>
    <name evidence="4" type="primary">gpr</name>
    <name evidence="5" type="ORF">IAA66_01210</name>
</gene>
<comment type="subunit">
    <text evidence="4">Homotetramer.</text>
</comment>
<dbReference type="HAMAP" id="MF_00626">
    <property type="entry name" value="Germination_prot"/>
    <property type="match status" value="1"/>
</dbReference>
<comment type="catalytic activity">
    <reaction evidence="4">
        <text>Endopeptidase action with P4 Glu or Asp, P1 preferably Glu &gt; Asp, P1' hydrophobic and P2' Ala.</text>
        <dbReference type="EC" id="3.4.24.78"/>
    </reaction>
</comment>
<protein>
    <recommendedName>
        <fullName evidence="4">Germination protease</fullName>
        <ecNumber evidence="4">3.4.24.78</ecNumber>
    </recommendedName>
    <alternativeName>
        <fullName evidence="4">GPR endopeptidase</fullName>
    </alternativeName>
    <alternativeName>
        <fullName evidence="4">Germination proteinase</fullName>
    </alternativeName>
    <alternativeName>
        <fullName evidence="4">Spore protease</fullName>
    </alternativeName>
</protein>
<dbReference type="InterPro" id="IPR023430">
    <property type="entry name" value="Pept_HybD-like_dom_sf"/>
</dbReference>
<evidence type="ECO:0000313" key="6">
    <source>
        <dbReference type="Proteomes" id="UP000886819"/>
    </source>
</evidence>
<evidence type="ECO:0000313" key="5">
    <source>
        <dbReference type="EMBL" id="HIQ62189.1"/>
    </source>
</evidence>
<dbReference type="AlphaFoldDB" id="A0A9D0YU88"/>
<dbReference type="EC" id="3.4.24.78" evidence="4"/>
<comment type="similarity">
    <text evidence="4">Belongs to the peptidase A25 family.</text>
</comment>
<dbReference type="Gene3D" id="3.40.50.1450">
    <property type="entry name" value="HybD-like"/>
    <property type="match status" value="1"/>
</dbReference>
<evidence type="ECO:0000256" key="2">
    <source>
        <dbReference type="ARBA" id="ARBA00022801"/>
    </source>
</evidence>
<comment type="PTM">
    <text evidence="4">Autoproteolytically processed. The inactive tetrameric zymogen termed p46 autoprocesses to a smaller form termed p41, which is active only during spore germination.</text>
</comment>
<feature type="chain" id="PRO_5039770021" description="Germination protease" evidence="4">
    <location>
        <begin position="8"/>
        <end position="308"/>
    </location>
</feature>
<keyword evidence="2 4" id="KW-0378">Hydrolase</keyword>
<feature type="propeptide" id="PRO_5039770020" evidence="4">
    <location>
        <begin position="1"/>
        <end position="7"/>
    </location>
</feature>
<reference evidence="5" key="1">
    <citation type="submission" date="2020-10" db="EMBL/GenBank/DDBJ databases">
        <authorList>
            <person name="Gilroy R."/>
        </authorList>
    </citation>
    <scope>NUCLEOTIDE SEQUENCE</scope>
    <source>
        <strain evidence="5">ChiHile30-977</strain>
    </source>
</reference>
<dbReference type="InterPro" id="IPR005080">
    <property type="entry name" value="Peptidase_A25"/>
</dbReference>
<sequence length="308" mass="32555">MRNSRSDLALEASALAGGADVPGVRMEQLRLGEMTETVVEIVDERGAGALGKPCGRYVTLESSQLHMPEPALEEIAVDRLAQTLAGMLPELGAVLVIGLGNRRITADSLGPRVVDGVLVTRHMRENTPASLKGRLRAVSAVAPGVLGVTGMETAEVVRGIVEHTRPEAVIAVDALAARETARICTTMQIADTGIQPGSGVGNHRLGLNEESLGVPVIAVGVPMVVYAATIARDALELLMEDLAPDGEEHAGALDALVDRVVARRLGDLVVTPREVDERVTRMADLLALGINRALQPRLDKDEIPALMH</sequence>
<proteinExistence type="inferred from homology"/>
<dbReference type="Proteomes" id="UP000886819">
    <property type="component" value="Unassembled WGS sequence"/>
</dbReference>
<evidence type="ECO:0000256" key="4">
    <source>
        <dbReference type="HAMAP-Rule" id="MF_00626"/>
    </source>
</evidence>
<comment type="function">
    <text evidence="4">Initiates the rapid degradation of small, acid-soluble proteins during spore germination.</text>
</comment>
<dbReference type="SUPFAM" id="SSF53163">
    <property type="entry name" value="HybD-like"/>
    <property type="match status" value="1"/>
</dbReference>
<organism evidence="5 6">
    <name type="scientific">Candidatus Avichristensenella intestinipullorum</name>
    <dbReference type="NCBI Taxonomy" id="2840693"/>
    <lineage>
        <taxon>Bacteria</taxon>
        <taxon>Bacillati</taxon>
        <taxon>Bacillota</taxon>
        <taxon>Clostridia</taxon>
        <taxon>Candidatus Avichristensenella</taxon>
    </lineage>
</organism>